<dbReference type="Proteomes" id="UP000032900">
    <property type="component" value="Unassembled WGS sequence"/>
</dbReference>
<protein>
    <submittedName>
        <fullName evidence="2">DNA helicase related protein</fullName>
    </submittedName>
</protein>
<dbReference type="SUPFAM" id="SSF52540">
    <property type="entry name" value="P-loop containing nucleoside triphosphate hydrolases"/>
    <property type="match status" value="1"/>
</dbReference>
<keyword evidence="3" id="KW-1185">Reference proteome</keyword>
<dbReference type="InterPro" id="IPR041677">
    <property type="entry name" value="DNA2/NAM7_AAA_11"/>
</dbReference>
<sequence length="595" mass="66963">MGAWLIDDSFADTVNDDVSLLKKRTATGINEISLVEATAMNAGKAQSFDEAIAAANFHLVNEDNFILFIDIKRARLSGIRPLPQRVITDTGWEIIKEEKSTLRASLNPEDINHHPESEASVPAEFSKQKLWERKLLDLSLRNNLLNLRTTRNTIQLVAIKLNDFEDALDEGKEFQILTKPDNWINPNQTSGVYQAISMTDPVVDLLKYDLSHQKLRTYLTEAELQSALTKLYRSSRLSLEENGANTLYLALGFLKWYESPKSELPRYAPLLLLPIEIIRRSAQKGYVIRSREEETLMNITLLEMLKQDFDISIGGLTELPRDESGVDVTKIFNLVRRGIMSQARWDVEEHAFLGIFSFSKFIMWNDIHHNASKLSENKIVKSLITGKLEWETDGVPTNSDLDGSYRPSEIALPISADATQLDAICAAAQNKSFILHGPPGTGKSQTITNIIANALYQGKKVLFVAEKMAALTVVQKRLADIGLGPFCLELHSNKSKKSTVLEQLRQTTEIIRKTSPLEFESEAERLHLLRTELNEYVNALHNQGEYGFSLYDAFTGYAALSSASDQIHLDKDLIAQLSKEKFTAYAHTHTTTPWP</sequence>
<dbReference type="Pfam" id="PF13086">
    <property type="entry name" value="AAA_11"/>
    <property type="match status" value="1"/>
</dbReference>
<dbReference type="OrthoDB" id="9757917at2"/>
<name>A0A0E9LZA3_9BACT</name>
<keyword evidence="2" id="KW-0378">Hydrolase</keyword>
<keyword evidence="2" id="KW-0547">Nucleotide-binding</keyword>
<keyword evidence="2" id="KW-0067">ATP-binding</keyword>
<comment type="caution">
    <text evidence="2">The sequence shown here is derived from an EMBL/GenBank/DDBJ whole genome shotgun (WGS) entry which is preliminary data.</text>
</comment>
<organism evidence="2 3">
    <name type="scientific">Geofilum rubicundum JCM 15548</name>
    <dbReference type="NCBI Taxonomy" id="1236989"/>
    <lineage>
        <taxon>Bacteria</taxon>
        <taxon>Pseudomonadati</taxon>
        <taxon>Bacteroidota</taxon>
        <taxon>Bacteroidia</taxon>
        <taxon>Marinilabiliales</taxon>
        <taxon>Marinilabiliaceae</taxon>
        <taxon>Geofilum</taxon>
    </lineage>
</organism>
<dbReference type="AlphaFoldDB" id="A0A0E9LZA3"/>
<dbReference type="STRING" id="1236989.JCM15548_12720"/>
<feature type="domain" description="DNA2/NAM7 helicase helicase" evidence="1">
    <location>
        <begin position="417"/>
        <end position="488"/>
    </location>
</feature>
<dbReference type="PANTHER" id="PTHR10887:SF530">
    <property type="entry name" value="SUPERFAMILY I DNA HELICASES"/>
    <property type="match status" value="1"/>
</dbReference>
<evidence type="ECO:0000313" key="2">
    <source>
        <dbReference type="EMBL" id="GAO30451.1"/>
    </source>
</evidence>
<dbReference type="Pfam" id="PF13195">
    <property type="entry name" value="DUF4011"/>
    <property type="match status" value="1"/>
</dbReference>
<dbReference type="GO" id="GO:0004386">
    <property type="term" value="F:helicase activity"/>
    <property type="evidence" value="ECO:0007669"/>
    <property type="project" value="UniProtKB-KW"/>
</dbReference>
<dbReference type="PANTHER" id="PTHR10887">
    <property type="entry name" value="DNA2/NAM7 HELICASE FAMILY"/>
    <property type="match status" value="1"/>
</dbReference>
<dbReference type="InterPro" id="IPR025103">
    <property type="entry name" value="DUF4011"/>
</dbReference>
<dbReference type="InterPro" id="IPR027417">
    <property type="entry name" value="P-loop_NTPase"/>
</dbReference>
<dbReference type="EMBL" id="BAZW01000023">
    <property type="protein sequence ID" value="GAO30451.1"/>
    <property type="molecule type" value="Genomic_DNA"/>
</dbReference>
<dbReference type="Gene3D" id="3.40.50.300">
    <property type="entry name" value="P-loop containing nucleotide triphosphate hydrolases"/>
    <property type="match status" value="1"/>
</dbReference>
<reference evidence="2 3" key="1">
    <citation type="journal article" date="2015" name="Microbes Environ.">
        <title>Distribution and evolution of nitrogen fixation genes in the phylum bacteroidetes.</title>
        <authorList>
            <person name="Inoue J."/>
            <person name="Oshima K."/>
            <person name="Suda W."/>
            <person name="Sakamoto M."/>
            <person name="Iino T."/>
            <person name="Noda S."/>
            <person name="Hongoh Y."/>
            <person name="Hattori M."/>
            <person name="Ohkuma M."/>
        </authorList>
    </citation>
    <scope>NUCLEOTIDE SEQUENCE [LARGE SCALE GENOMIC DNA]</scope>
    <source>
        <strain evidence="2">JCM 15548</strain>
    </source>
</reference>
<keyword evidence="2" id="KW-0347">Helicase</keyword>
<gene>
    <name evidence="2" type="ORF">JCM15548_12720</name>
</gene>
<evidence type="ECO:0000313" key="3">
    <source>
        <dbReference type="Proteomes" id="UP000032900"/>
    </source>
</evidence>
<proteinExistence type="predicted"/>
<dbReference type="InterPro" id="IPR045055">
    <property type="entry name" value="DNA2/NAM7-like"/>
</dbReference>
<accession>A0A0E9LZA3</accession>
<evidence type="ECO:0000259" key="1">
    <source>
        <dbReference type="Pfam" id="PF13086"/>
    </source>
</evidence>
<dbReference type="RefSeq" id="WP_062125455.1">
    <property type="nucleotide sequence ID" value="NZ_BAZW01000023.1"/>
</dbReference>